<evidence type="ECO:0000313" key="9">
    <source>
        <dbReference type="Proteomes" id="UP001321760"/>
    </source>
</evidence>
<evidence type="ECO:0000256" key="3">
    <source>
        <dbReference type="ARBA" id="ARBA00022741"/>
    </source>
</evidence>
<evidence type="ECO:0000256" key="2">
    <source>
        <dbReference type="ARBA" id="ARBA00022679"/>
    </source>
</evidence>
<proteinExistence type="predicted"/>
<dbReference type="GO" id="GO:0005524">
    <property type="term" value="F:ATP binding"/>
    <property type="evidence" value="ECO:0007669"/>
    <property type="project" value="UniProtKB-KW"/>
</dbReference>
<keyword evidence="9" id="KW-1185">Reference proteome</keyword>
<keyword evidence="4" id="KW-0418">Kinase</keyword>
<dbReference type="SUPFAM" id="SSF56112">
    <property type="entry name" value="Protein kinase-like (PK-like)"/>
    <property type="match status" value="2"/>
</dbReference>
<feature type="region of interest" description="Disordered" evidence="6">
    <location>
        <begin position="465"/>
        <end position="499"/>
    </location>
</feature>
<name>A0AAV9G4A8_9PEZI</name>
<dbReference type="PANTHER" id="PTHR43671:SF13">
    <property type="entry name" value="SERINE_THREONINE-PROTEIN KINASE NEK2"/>
    <property type="match status" value="1"/>
</dbReference>
<protein>
    <recommendedName>
        <fullName evidence="1">non-specific serine/threonine protein kinase</fullName>
        <ecNumber evidence="1">2.7.11.1</ecNumber>
    </recommendedName>
</protein>
<dbReference type="PANTHER" id="PTHR43671">
    <property type="entry name" value="SERINE/THREONINE-PROTEIN KINASE NEK"/>
    <property type="match status" value="1"/>
</dbReference>
<comment type="caution">
    <text evidence="8">The sequence shown here is derived from an EMBL/GenBank/DDBJ whole genome shotgun (WGS) entry which is preliminary data.</text>
</comment>
<keyword evidence="5" id="KW-0067">ATP-binding</keyword>
<gene>
    <name evidence="8" type="ORF">QBC34DRAFT_443402</name>
</gene>
<evidence type="ECO:0000313" key="8">
    <source>
        <dbReference type="EMBL" id="KAK4443351.1"/>
    </source>
</evidence>
<accession>A0AAV9G4A8</accession>
<dbReference type="Gene3D" id="1.10.510.10">
    <property type="entry name" value="Transferase(Phosphotransferase) domain 1"/>
    <property type="match status" value="2"/>
</dbReference>
<reference evidence="8" key="1">
    <citation type="journal article" date="2023" name="Mol. Phylogenet. Evol.">
        <title>Genome-scale phylogeny and comparative genomics of the fungal order Sordariales.</title>
        <authorList>
            <person name="Hensen N."/>
            <person name="Bonometti L."/>
            <person name="Westerberg I."/>
            <person name="Brannstrom I.O."/>
            <person name="Guillou S."/>
            <person name="Cros-Aarteil S."/>
            <person name="Calhoun S."/>
            <person name="Haridas S."/>
            <person name="Kuo A."/>
            <person name="Mondo S."/>
            <person name="Pangilinan J."/>
            <person name="Riley R."/>
            <person name="LaButti K."/>
            <person name="Andreopoulos B."/>
            <person name="Lipzen A."/>
            <person name="Chen C."/>
            <person name="Yan M."/>
            <person name="Daum C."/>
            <person name="Ng V."/>
            <person name="Clum A."/>
            <person name="Steindorff A."/>
            <person name="Ohm R.A."/>
            <person name="Martin F."/>
            <person name="Silar P."/>
            <person name="Natvig D.O."/>
            <person name="Lalanne C."/>
            <person name="Gautier V."/>
            <person name="Ament-Velasquez S.L."/>
            <person name="Kruys A."/>
            <person name="Hutchinson M.I."/>
            <person name="Powell A.J."/>
            <person name="Barry K."/>
            <person name="Miller A.N."/>
            <person name="Grigoriev I.V."/>
            <person name="Debuchy R."/>
            <person name="Gladieux P."/>
            <person name="Hiltunen Thoren M."/>
            <person name="Johannesson H."/>
        </authorList>
    </citation>
    <scope>NUCLEOTIDE SEQUENCE</scope>
    <source>
        <strain evidence="8">PSN243</strain>
    </source>
</reference>
<dbReference type="InterPro" id="IPR000719">
    <property type="entry name" value="Prot_kinase_dom"/>
</dbReference>
<evidence type="ECO:0000256" key="5">
    <source>
        <dbReference type="ARBA" id="ARBA00022840"/>
    </source>
</evidence>
<evidence type="ECO:0000256" key="6">
    <source>
        <dbReference type="SAM" id="MobiDB-lite"/>
    </source>
</evidence>
<dbReference type="InterPro" id="IPR050660">
    <property type="entry name" value="NEK_Ser/Thr_kinase"/>
</dbReference>
<evidence type="ECO:0000256" key="4">
    <source>
        <dbReference type="ARBA" id="ARBA00022777"/>
    </source>
</evidence>
<reference evidence="8" key="2">
    <citation type="submission" date="2023-05" db="EMBL/GenBank/DDBJ databases">
        <authorList>
            <consortium name="Lawrence Berkeley National Laboratory"/>
            <person name="Steindorff A."/>
            <person name="Hensen N."/>
            <person name="Bonometti L."/>
            <person name="Westerberg I."/>
            <person name="Brannstrom I.O."/>
            <person name="Guillou S."/>
            <person name="Cros-Aarteil S."/>
            <person name="Calhoun S."/>
            <person name="Haridas S."/>
            <person name="Kuo A."/>
            <person name="Mondo S."/>
            <person name="Pangilinan J."/>
            <person name="Riley R."/>
            <person name="Labutti K."/>
            <person name="Andreopoulos B."/>
            <person name="Lipzen A."/>
            <person name="Chen C."/>
            <person name="Yanf M."/>
            <person name="Daum C."/>
            <person name="Ng V."/>
            <person name="Clum A."/>
            <person name="Ohm R."/>
            <person name="Martin F."/>
            <person name="Silar P."/>
            <person name="Natvig D."/>
            <person name="Lalanne C."/>
            <person name="Gautier V."/>
            <person name="Ament-Velasquez S.L."/>
            <person name="Kruys A."/>
            <person name="Hutchinson M.I."/>
            <person name="Powell A.J."/>
            <person name="Barry K."/>
            <person name="Miller A.N."/>
            <person name="Grigoriev I.V."/>
            <person name="Debuchy R."/>
            <person name="Gladieux P."/>
            <person name="Thoren M.H."/>
            <person name="Johannesson H."/>
        </authorList>
    </citation>
    <scope>NUCLEOTIDE SEQUENCE</scope>
    <source>
        <strain evidence="8">PSN243</strain>
    </source>
</reference>
<dbReference type="GO" id="GO:0004674">
    <property type="term" value="F:protein serine/threonine kinase activity"/>
    <property type="evidence" value="ECO:0007669"/>
    <property type="project" value="UniProtKB-EC"/>
</dbReference>
<dbReference type="EC" id="2.7.11.1" evidence="1"/>
<feature type="compositionally biased region" description="Pro residues" evidence="6">
    <location>
        <begin position="474"/>
        <end position="485"/>
    </location>
</feature>
<dbReference type="PROSITE" id="PS50011">
    <property type="entry name" value="PROTEIN_KINASE_DOM"/>
    <property type="match status" value="1"/>
</dbReference>
<organism evidence="8 9">
    <name type="scientific">Podospora aff. communis PSN243</name>
    <dbReference type="NCBI Taxonomy" id="3040156"/>
    <lineage>
        <taxon>Eukaryota</taxon>
        <taxon>Fungi</taxon>
        <taxon>Dikarya</taxon>
        <taxon>Ascomycota</taxon>
        <taxon>Pezizomycotina</taxon>
        <taxon>Sordariomycetes</taxon>
        <taxon>Sordariomycetidae</taxon>
        <taxon>Sordariales</taxon>
        <taxon>Podosporaceae</taxon>
        <taxon>Podospora</taxon>
    </lineage>
</organism>
<dbReference type="EMBL" id="MU865994">
    <property type="protein sequence ID" value="KAK4443351.1"/>
    <property type="molecule type" value="Genomic_DNA"/>
</dbReference>
<dbReference type="InterPro" id="IPR011009">
    <property type="entry name" value="Kinase-like_dom_sf"/>
</dbReference>
<feature type="domain" description="Protein kinase" evidence="7">
    <location>
        <begin position="122"/>
        <end position="549"/>
    </location>
</feature>
<dbReference type="SMART" id="SM00220">
    <property type="entry name" value="S_TKc"/>
    <property type="match status" value="1"/>
</dbReference>
<evidence type="ECO:0000259" key="7">
    <source>
        <dbReference type="PROSITE" id="PS50011"/>
    </source>
</evidence>
<dbReference type="AlphaFoldDB" id="A0AAV9G4A8"/>
<keyword evidence="2" id="KW-0808">Transferase</keyword>
<dbReference type="Proteomes" id="UP001321760">
    <property type="component" value="Unassembled WGS sequence"/>
</dbReference>
<sequence>MAALILQLGPGPLPSPEQLRNYKLRHYIRGQGIPFPIPNNACNADPVPYKPPPWPGLNPRDFLPPGPGAALQSRRRATGRRLHLTPEVADIDFSLGIASNRERLAYDRIRTVLGPGPPSPSLRFVKILGWGGLGVVALVRYFDWGGQEGDYYVLKTVLSGTNPLALQNLSEEKRRMRNLMGCRHIVQLREQVVDPDLDDSGADPAPVVYGNMSLGATDGYFLMEELRRGSLAKVIERAAVTRTRIPNRTVWLIFEKLLRMVVATRYPIQWWSDFDVDNPAEREETAAVVPNPPAQAAGHNPHTPARLAVDQHGNRTSAPFQGPPVYLPAGALPADDILLKIVHFDIDPSNVFVGDYAPADGNIGYGQHIPELKLGDFGLAKQLRHFRTHPQSFWSTCTVGKRGFYTPEQFSTEWEHLTANTFQNADAPPVGNATQVAGQYDWRTNLYGIGMVMWCLITQSMPPVGPVPEQVDDPNPPNPNPPNPNPNLRRSRRHRGPTPLAKKWTYGRYIVEDNPLFDHIDLELRTLVMRCMMDNPNDRPGLQEMEAIFDRNVGRTSVRGWDRRNSGHEVRNGAEARVLWGALPLNPHRIRGLHALDQWLQNQAEIQWAGRSA</sequence>
<keyword evidence="3" id="KW-0547">Nucleotide-binding</keyword>
<evidence type="ECO:0000256" key="1">
    <source>
        <dbReference type="ARBA" id="ARBA00012513"/>
    </source>
</evidence>